<evidence type="ECO:0000313" key="1">
    <source>
        <dbReference type="EMBL" id="KAH3690560.1"/>
    </source>
</evidence>
<gene>
    <name evidence="1" type="ORF">DPMN_191231</name>
</gene>
<name>A0A9D3Y2F0_DREPO</name>
<dbReference type="AlphaFoldDB" id="A0A9D3Y2F0"/>
<comment type="caution">
    <text evidence="1">The sequence shown here is derived from an EMBL/GenBank/DDBJ whole genome shotgun (WGS) entry which is preliminary data.</text>
</comment>
<proteinExistence type="predicted"/>
<dbReference type="EMBL" id="JAIWYP010000060">
    <property type="protein sequence ID" value="KAH3690560.1"/>
    <property type="molecule type" value="Genomic_DNA"/>
</dbReference>
<keyword evidence="2" id="KW-1185">Reference proteome</keyword>
<accession>A0A9D3Y2F0</accession>
<evidence type="ECO:0000313" key="2">
    <source>
        <dbReference type="Proteomes" id="UP000828390"/>
    </source>
</evidence>
<reference evidence="1" key="1">
    <citation type="journal article" date="2019" name="bioRxiv">
        <title>The Genome of the Zebra Mussel, Dreissena polymorpha: A Resource for Invasive Species Research.</title>
        <authorList>
            <person name="McCartney M.A."/>
            <person name="Auch B."/>
            <person name="Kono T."/>
            <person name="Mallez S."/>
            <person name="Zhang Y."/>
            <person name="Obille A."/>
            <person name="Becker A."/>
            <person name="Abrahante J.E."/>
            <person name="Garbe J."/>
            <person name="Badalamenti J.P."/>
            <person name="Herman A."/>
            <person name="Mangelson H."/>
            <person name="Liachko I."/>
            <person name="Sullivan S."/>
            <person name="Sone E.D."/>
            <person name="Koren S."/>
            <person name="Silverstein K.A.T."/>
            <person name="Beckman K.B."/>
            <person name="Gohl D.M."/>
        </authorList>
    </citation>
    <scope>NUCLEOTIDE SEQUENCE</scope>
    <source>
        <strain evidence="1">Duluth1</strain>
        <tissue evidence="1">Whole animal</tissue>
    </source>
</reference>
<sequence>MSTIRYRQRPAKSRRNKLQIIICFTGRSTSISASHGNGRKKKMMNKGLSLPIGSRRTLCLHEEQT</sequence>
<dbReference type="Proteomes" id="UP000828390">
    <property type="component" value="Unassembled WGS sequence"/>
</dbReference>
<reference evidence="1" key="2">
    <citation type="submission" date="2020-11" db="EMBL/GenBank/DDBJ databases">
        <authorList>
            <person name="McCartney M.A."/>
            <person name="Auch B."/>
            <person name="Kono T."/>
            <person name="Mallez S."/>
            <person name="Becker A."/>
            <person name="Gohl D.M."/>
            <person name="Silverstein K.A.T."/>
            <person name="Koren S."/>
            <person name="Bechman K.B."/>
            <person name="Herman A."/>
            <person name="Abrahante J.E."/>
            <person name="Garbe J."/>
        </authorList>
    </citation>
    <scope>NUCLEOTIDE SEQUENCE</scope>
    <source>
        <strain evidence="1">Duluth1</strain>
        <tissue evidence="1">Whole animal</tissue>
    </source>
</reference>
<organism evidence="1 2">
    <name type="scientific">Dreissena polymorpha</name>
    <name type="common">Zebra mussel</name>
    <name type="synonym">Mytilus polymorpha</name>
    <dbReference type="NCBI Taxonomy" id="45954"/>
    <lineage>
        <taxon>Eukaryota</taxon>
        <taxon>Metazoa</taxon>
        <taxon>Spiralia</taxon>
        <taxon>Lophotrochozoa</taxon>
        <taxon>Mollusca</taxon>
        <taxon>Bivalvia</taxon>
        <taxon>Autobranchia</taxon>
        <taxon>Heteroconchia</taxon>
        <taxon>Euheterodonta</taxon>
        <taxon>Imparidentia</taxon>
        <taxon>Neoheterodontei</taxon>
        <taxon>Myida</taxon>
        <taxon>Dreissenoidea</taxon>
        <taxon>Dreissenidae</taxon>
        <taxon>Dreissena</taxon>
    </lineage>
</organism>
<protein>
    <submittedName>
        <fullName evidence="1">Uncharacterized protein</fullName>
    </submittedName>
</protein>